<keyword evidence="1" id="KW-1133">Transmembrane helix</keyword>
<protein>
    <submittedName>
        <fullName evidence="2">Uncharacterized protein</fullName>
    </submittedName>
</protein>
<name>A0A8B3FVA5_9ACTN</name>
<reference evidence="2 3" key="1">
    <citation type="submission" date="2018-10" db="EMBL/GenBank/DDBJ databases">
        <title>Propionibacterium australiense Genome Sequencing and Assembly.</title>
        <authorList>
            <person name="Bernier A.-M."/>
            <person name="Bernard K."/>
        </authorList>
    </citation>
    <scope>NUCLEOTIDE SEQUENCE [LARGE SCALE GENOMIC DNA]</scope>
    <source>
        <strain evidence="2 3">NML98A078</strain>
    </source>
</reference>
<dbReference type="RefSeq" id="WP_121587897.1">
    <property type="nucleotide sequence ID" value="NZ_RCIW01000002.1"/>
</dbReference>
<feature type="transmembrane region" description="Helical" evidence="1">
    <location>
        <begin position="33"/>
        <end position="56"/>
    </location>
</feature>
<gene>
    <name evidence="2" type="ORF">D7U36_02110</name>
</gene>
<proteinExistence type="predicted"/>
<dbReference type="AlphaFoldDB" id="A0A8B3FVA5"/>
<keyword evidence="1" id="KW-0472">Membrane</keyword>
<feature type="transmembrane region" description="Helical" evidence="1">
    <location>
        <begin position="62"/>
        <end position="82"/>
    </location>
</feature>
<accession>A0A8B3FVA5</accession>
<comment type="caution">
    <text evidence="2">The sequence shown here is derived from an EMBL/GenBank/DDBJ whole genome shotgun (WGS) entry which is preliminary data.</text>
</comment>
<organism evidence="2 3">
    <name type="scientific">Propionibacterium australiense</name>
    <dbReference type="NCBI Taxonomy" id="119981"/>
    <lineage>
        <taxon>Bacteria</taxon>
        <taxon>Bacillati</taxon>
        <taxon>Actinomycetota</taxon>
        <taxon>Actinomycetes</taxon>
        <taxon>Propionibacteriales</taxon>
        <taxon>Propionibacteriaceae</taxon>
        <taxon>Propionibacterium</taxon>
    </lineage>
</organism>
<keyword evidence="1" id="KW-0812">Transmembrane</keyword>
<dbReference type="EMBL" id="RCIW01000002">
    <property type="protein sequence ID" value="RLP12796.1"/>
    <property type="molecule type" value="Genomic_DNA"/>
</dbReference>
<evidence type="ECO:0000313" key="2">
    <source>
        <dbReference type="EMBL" id="RLP12796.1"/>
    </source>
</evidence>
<sequence length="88" mass="8847">MHSAPSEDIMTAIDTIATQASTVRHETATISPVVAGTLVASALIAASILMIIVGLATTMTPMMLTGALAFSAATLLGTYNGINTLAQG</sequence>
<evidence type="ECO:0000256" key="1">
    <source>
        <dbReference type="SAM" id="Phobius"/>
    </source>
</evidence>
<evidence type="ECO:0000313" key="3">
    <source>
        <dbReference type="Proteomes" id="UP000279336"/>
    </source>
</evidence>
<dbReference type="Proteomes" id="UP000279336">
    <property type="component" value="Unassembled WGS sequence"/>
</dbReference>